<dbReference type="Proteomes" id="UP000033448">
    <property type="component" value="Unassembled WGS sequence"/>
</dbReference>
<sequence length="371" mass="39296">MTADARPHPVPPAGPRLGFFTRVLDAAPPAERYRLALEQIRTAERLGFDSAWVAQHHFHEDEGGLPSPLVFLAHAAAQTRSIVLGTSIVTLPLEEPLRVAEDAAVLSLLSGGRFELGVGSGGTPSSFPPFGHDPKERGAIYGRHLARLQEALRGDALTADGGRLYPAAPQLLDTLWQATFSPEGAARIGASGSGLMLSKSQPHTAGSGATALADTQRLVIDAYEAALPEGVAARTFASRGLVVVDDEADVPALLARGIERSLPAARPMGIVIPDGASDEQLRILFDLHIGTPEQIVEELAQDHVLTSATDIVFQSHPVDPPHEVLLRSLELIATRVAPALGWSRADPESVEGHESLDADDAPLTLAEETHV</sequence>
<dbReference type="SUPFAM" id="SSF51679">
    <property type="entry name" value="Bacterial luciferase-like"/>
    <property type="match status" value="1"/>
</dbReference>
<organism evidence="3 4">
    <name type="scientific">Microbacterium azadirachtae</name>
    <dbReference type="NCBI Taxonomy" id="582680"/>
    <lineage>
        <taxon>Bacteria</taxon>
        <taxon>Bacillati</taxon>
        <taxon>Actinomycetota</taxon>
        <taxon>Actinomycetes</taxon>
        <taxon>Micrococcales</taxon>
        <taxon>Microbacteriaceae</taxon>
        <taxon>Microbacterium</taxon>
    </lineage>
</organism>
<accession>A0A0F0KZ45</accession>
<keyword evidence="3" id="KW-0503">Monooxygenase</keyword>
<dbReference type="PANTHER" id="PTHR30137:SF15">
    <property type="entry name" value="BLL6902 PROTEIN"/>
    <property type="match status" value="1"/>
</dbReference>
<feature type="compositionally biased region" description="Basic and acidic residues" evidence="1">
    <location>
        <begin position="345"/>
        <end position="356"/>
    </location>
</feature>
<keyword evidence="4" id="KW-1185">Reference proteome</keyword>
<dbReference type="AlphaFoldDB" id="A0A0F0KZ45"/>
<dbReference type="GO" id="GO:0005829">
    <property type="term" value="C:cytosol"/>
    <property type="evidence" value="ECO:0007669"/>
    <property type="project" value="TreeGrafter"/>
</dbReference>
<dbReference type="PANTHER" id="PTHR30137">
    <property type="entry name" value="LUCIFERASE-LIKE MONOOXYGENASE"/>
    <property type="match status" value="1"/>
</dbReference>
<keyword evidence="3" id="KW-0560">Oxidoreductase</keyword>
<dbReference type="PATRIC" id="fig|582680.7.peg.1697"/>
<feature type="domain" description="Luciferase-like" evidence="2">
    <location>
        <begin position="30"/>
        <end position="258"/>
    </location>
</feature>
<protein>
    <submittedName>
        <fullName evidence="3">Alkanal monooxygenase alpha chain</fullName>
        <ecNumber evidence="3">1.14.14.3</ecNumber>
    </submittedName>
</protein>
<dbReference type="RefSeq" id="WP_045250370.1">
    <property type="nucleotide sequence ID" value="NZ_JYIT01000073.1"/>
</dbReference>
<evidence type="ECO:0000313" key="4">
    <source>
        <dbReference type="Proteomes" id="UP000033448"/>
    </source>
</evidence>
<dbReference type="InterPro" id="IPR011251">
    <property type="entry name" value="Luciferase-like_dom"/>
</dbReference>
<dbReference type="InterPro" id="IPR024003">
    <property type="entry name" value="Luciferase-like_KPN01858"/>
</dbReference>
<evidence type="ECO:0000256" key="1">
    <source>
        <dbReference type="SAM" id="MobiDB-lite"/>
    </source>
</evidence>
<dbReference type="InterPro" id="IPR036661">
    <property type="entry name" value="Luciferase-like_sf"/>
</dbReference>
<dbReference type="Gene3D" id="3.20.20.30">
    <property type="entry name" value="Luciferase-like domain"/>
    <property type="match status" value="1"/>
</dbReference>
<dbReference type="Pfam" id="PF00296">
    <property type="entry name" value="Bac_luciferase"/>
    <property type="match status" value="1"/>
</dbReference>
<proteinExistence type="predicted"/>
<name>A0A0F0KZ45_9MICO</name>
<evidence type="ECO:0000313" key="3">
    <source>
        <dbReference type="EMBL" id="KJL24576.1"/>
    </source>
</evidence>
<dbReference type="GO" id="GO:0047646">
    <property type="term" value="F:alkanal monooxygenase (FMN-linked) activity"/>
    <property type="evidence" value="ECO:0007669"/>
    <property type="project" value="UniProtKB-EC"/>
</dbReference>
<dbReference type="InterPro" id="IPR050766">
    <property type="entry name" value="Bact_Lucif_Oxidored"/>
</dbReference>
<gene>
    <name evidence="3" type="primary">luxA_1</name>
    <name evidence="3" type="ORF">RL72_01658</name>
</gene>
<dbReference type="EC" id="1.14.14.3" evidence="3"/>
<reference evidence="3 4" key="1">
    <citation type="submission" date="2015-02" db="EMBL/GenBank/DDBJ databases">
        <title>Draft genome sequences of ten Microbacterium spp. with emphasis on heavy metal contaminated environments.</title>
        <authorList>
            <person name="Corretto E."/>
        </authorList>
    </citation>
    <scope>NUCLEOTIDE SEQUENCE [LARGE SCALE GENOMIC DNA]</scope>
    <source>
        <strain evidence="3 4">DSM 23848</strain>
    </source>
</reference>
<dbReference type="EMBL" id="JYIT01000073">
    <property type="protein sequence ID" value="KJL24576.1"/>
    <property type="molecule type" value="Genomic_DNA"/>
</dbReference>
<dbReference type="NCBIfam" id="TIGR04027">
    <property type="entry name" value="LLM_KPN_01858"/>
    <property type="match status" value="1"/>
</dbReference>
<comment type="caution">
    <text evidence="3">The sequence shown here is derived from an EMBL/GenBank/DDBJ whole genome shotgun (WGS) entry which is preliminary data.</text>
</comment>
<dbReference type="OrthoDB" id="7903015at2"/>
<evidence type="ECO:0000259" key="2">
    <source>
        <dbReference type="Pfam" id="PF00296"/>
    </source>
</evidence>
<feature type="region of interest" description="Disordered" evidence="1">
    <location>
        <begin position="345"/>
        <end position="371"/>
    </location>
</feature>